<dbReference type="AlphaFoldDB" id="A0A643F691"/>
<sequence length="231" mass="25526">MGKTFAIADLHGRYDLLVKAIEQIELSSHSGGTVVFTGDYVDRGPHSAQIIDRLMKGPDDTHRWKWVCLQGNHEDMLLQSIKQPLLAVQWWAPNGGGATLISYGAKEGDSIVAALGLIPADHIAWLRSLPLMHKDKHRVFVHAAVDETIPLDEQTAQTMQWMLYPNGYQGGHGKYHVVHGHHQFADGPMLYEGRTDIDTFAWKTGRLVVGVFDDERAGGPASFIEVLGDPA</sequence>
<dbReference type="EMBL" id="VZPE01000001">
    <property type="protein sequence ID" value="KAB0573394.1"/>
    <property type="molecule type" value="Genomic_DNA"/>
</dbReference>
<gene>
    <name evidence="2" type="ORF">F7Q93_02570</name>
</gene>
<proteinExistence type="predicted"/>
<feature type="domain" description="Calcineurin-like phosphoesterase" evidence="1">
    <location>
        <begin position="5"/>
        <end position="187"/>
    </location>
</feature>
<dbReference type="GO" id="GO:0008803">
    <property type="term" value="F:bis(5'-nucleosyl)-tetraphosphatase (symmetrical) activity"/>
    <property type="evidence" value="ECO:0007669"/>
    <property type="project" value="TreeGrafter"/>
</dbReference>
<evidence type="ECO:0000259" key="1">
    <source>
        <dbReference type="Pfam" id="PF00149"/>
    </source>
</evidence>
<protein>
    <submittedName>
        <fullName evidence="2">Serine/threonine protein phosphatase</fullName>
    </submittedName>
</protein>
<dbReference type="InterPro" id="IPR050126">
    <property type="entry name" value="Ap4A_hydrolase"/>
</dbReference>
<accession>A0A643F691</accession>
<comment type="caution">
    <text evidence="2">The sequence shown here is derived from an EMBL/GenBank/DDBJ whole genome shotgun (WGS) entry which is preliminary data.</text>
</comment>
<dbReference type="GO" id="GO:0110154">
    <property type="term" value="P:RNA decapping"/>
    <property type="evidence" value="ECO:0007669"/>
    <property type="project" value="TreeGrafter"/>
</dbReference>
<name>A0A643F691_9HYPH</name>
<dbReference type="Gene3D" id="3.60.21.10">
    <property type="match status" value="1"/>
</dbReference>
<reference evidence="2" key="1">
    <citation type="submission" date="2019-09" db="EMBL/GenBank/DDBJ databases">
        <title>Draft genome sequences of 48 bacterial type strains from the CCUG.</title>
        <authorList>
            <person name="Tunovic T."/>
            <person name="Pineiro-Iglesias B."/>
            <person name="Unosson C."/>
            <person name="Inganas E."/>
            <person name="Ohlen M."/>
            <person name="Cardew S."/>
            <person name="Jensie-Markopoulos S."/>
            <person name="Salva-Serra F."/>
            <person name="Jaen-Luchoro D."/>
            <person name="Karlsson R."/>
            <person name="Svensson-Stadler L."/>
            <person name="Chun J."/>
            <person name="Moore E."/>
        </authorList>
    </citation>
    <scope>NUCLEOTIDE SEQUENCE</scope>
    <source>
        <strain evidence="2">CCUG 50899</strain>
    </source>
</reference>
<dbReference type="InterPro" id="IPR004843">
    <property type="entry name" value="Calcineurin-like_PHP"/>
</dbReference>
<dbReference type="Pfam" id="PF00149">
    <property type="entry name" value="Metallophos"/>
    <property type="match status" value="1"/>
</dbReference>
<dbReference type="SUPFAM" id="SSF56300">
    <property type="entry name" value="Metallo-dependent phosphatases"/>
    <property type="match status" value="1"/>
</dbReference>
<evidence type="ECO:0000313" key="2">
    <source>
        <dbReference type="EMBL" id="KAB0573394.1"/>
    </source>
</evidence>
<dbReference type="RefSeq" id="WP_128093111.1">
    <property type="nucleotide sequence ID" value="NZ_JBHEEN010000001.1"/>
</dbReference>
<dbReference type="PANTHER" id="PTHR42850:SF4">
    <property type="entry name" value="ZINC-DEPENDENT ENDOPOLYPHOSPHATASE"/>
    <property type="match status" value="1"/>
</dbReference>
<dbReference type="InterPro" id="IPR029052">
    <property type="entry name" value="Metallo-depent_PP-like"/>
</dbReference>
<dbReference type="GO" id="GO:0005737">
    <property type="term" value="C:cytoplasm"/>
    <property type="evidence" value="ECO:0007669"/>
    <property type="project" value="TreeGrafter"/>
</dbReference>
<dbReference type="GO" id="GO:0016791">
    <property type="term" value="F:phosphatase activity"/>
    <property type="evidence" value="ECO:0007669"/>
    <property type="project" value="TreeGrafter"/>
</dbReference>
<dbReference type="PANTHER" id="PTHR42850">
    <property type="entry name" value="METALLOPHOSPHOESTERASE"/>
    <property type="match status" value="1"/>
</dbReference>
<organism evidence="2">
    <name type="scientific">Brucella pituitosa</name>
    <dbReference type="NCBI Taxonomy" id="571256"/>
    <lineage>
        <taxon>Bacteria</taxon>
        <taxon>Pseudomonadati</taxon>
        <taxon>Pseudomonadota</taxon>
        <taxon>Alphaproteobacteria</taxon>
        <taxon>Hyphomicrobiales</taxon>
        <taxon>Brucellaceae</taxon>
        <taxon>Brucella/Ochrobactrum group</taxon>
        <taxon>Brucella</taxon>
    </lineage>
</organism>